<dbReference type="InterPro" id="IPR000073">
    <property type="entry name" value="AB_hydrolase_1"/>
</dbReference>
<evidence type="ECO:0000313" key="3">
    <source>
        <dbReference type="EMBL" id="ATL48885.1"/>
    </source>
</evidence>
<name>A0A291QY62_9BACT</name>
<organism evidence="3 4">
    <name type="scientific">Chitinophaga caeni</name>
    <dbReference type="NCBI Taxonomy" id="2029983"/>
    <lineage>
        <taxon>Bacteria</taxon>
        <taxon>Pseudomonadati</taxon>
        <taxon>Bacteroidota</taxon>
        <taxon>Chitinophagia</taxon>
        <taxon>Chitinophagales</taxon>
        <taxon>Chitinophagaceae</taxon>
        <taxon>Chitinophaga</taxon>
    </lineage>
</organism>
<dbReference type="GO" id="GO:0052689">
    <property type="term" value="F:carboxylic ester hydrolase activity"/>
    <property type="evidence" value="ECO:0007669"/>
    <property type="project" value="TreeGrafter"/>
</dbReference>
<keyword evidence="3" id="KW-0378">Hydrolase</keyword>
<dbReference type="PANTHER" id="PTHR43265">
    <property type="entry name" value="ESTERASE ESTD"/>
    <property type="match status" value="1"/>
</dbReference>
<feature type="signal peptide" evidence="1">
    <location>
        <begin position="1"/>
        <end position="19"/>
    </location>
</feature>
<feature type="chain" id="PRO_5012832648" evidence="1">
    <location>
        <begin position="20"/>
        <end position="353"/>
    </location>
</feature>
<dbReference type="Gene3D" id="3.40.50.1820">
    <property type="entry name" value="alpha/beta hydrolase"/>
    <property type="match status" value="1"/>
</dbReference>
<dbReference type="Pfam" id="PF00561">
    <property type="entry name" value="Abhydrolase_1"/>
    <property type="match status" value="1"/>
</dbReference>
<accession>A0A291QY62</accession>
<evidence type="ECO:0000256" key="1">
    <source>
        <dbReference type="SAM" id="SignalP"/>
    </source>
</evidence>
<evidence type="ECO:0000313" key="4">
    <source>
        <dbReference type="Proteomes" id="UP000220133"/>
    </source>
</evidence>
<dbReference type="RefSeq" id="WP_098195256.1">
    <property type="nucleotide sequence ID" value="NZ_CP023777.1"/>
</dbReference>
<reference evidence="3 4" key="1">
    <citation type="submission" date="2017-10" db="EMBL/GenBank/DDBJ databases">
        <title>Paenichitinophaga pekingensis gen. nov., sp. nov., isolated from activated sludge.</title>
        <authorList>
            <person name="Jin D."/>
            <person name="Kong X."/>
            <person name="Deng Y."/>
            <person name="Bai Z."/>
        </authorList>
    </citation>
    <scope>NUCLEOTIDE SEQUENCE [LARGE SCALE GENOMIC DNA]</scope>
    <source>
        <strain evidence="3 4">13</strain>
    </source>
</reference>
<dbReference type="KEGG" id="cbae:COR50_17885"/>
<dbReference type="InterPro" id="IPR029058">
    <property type="entry name" value="AB_hydrolase_fold"/>
</dbReference>
<dbReference type="AlphaFoldDB" id="A0A291QY62"/>
<feature type="domain" description="AB hydrolase-1" evidence="2">
    <location>
        <begin position="49"/>
        <end position="308"/>
    </location>
</feature>
<dbReference type="InterPro" id="IPR053145">
    <property type="entry name" value="AB_hydrolase_Est10"/>
</dbReference>
<evidence type="ECO:0000259" key="2">
    <source>
        <dbReference type="Pfam" id="PF00561"/>
    </source>
</evidence>
<gene>
    <name evidence="3" type="ORF">COR50_17885</name>
</gene>
<dbReference type="PANTHER" id="PTHR43265:SF1">
    <property type="entry name" value="ESTERASE ESTD"/>
    <property type="match status" value="1"/>
</dbReference>
<proteinExistence type="predicted"/>
<dbReference type="EMBL" id="CP023777">
    <property type="protein sequence ID" value="ATL48885.1"/>
    <property type="molecule type" value="Genomic_DNA"/>
</dbReference>
<dbReference type="SUPFAM" id="SSF53474">
    <property type="entry name" value="alpha/beta-Hydrolases"/>
    <property type="match status" value="1"/>
</dbReference>
<protein>
    <submittedName>
        <fullName evidence="3">Alpha/beta hydrolase</fullName>
    </submittedName>
</protein>
<keyword evidence="4" id="KW-1185">Reference proteome</keyword>
<dbReference type="OrthoDB" id="9809549at2"/>
<sequence length="353" mass="39437">MMKIWIIAALSLMILPVYAQQSRKVYFNNNDTIRFGATYTIPAGKSSYPAIILVSGTGKQDRDGTMAGHKMFKYLADSLSAAGFAVLRMDDRGVGETNGIYELATTEDFANDALAALGYLQRQPGVSKVGLLGHSEGGAAVMIAAAKDDRVAFVITLAGLATPGLEALRLQNKAIIDAAPISDYDKNRHWTINSMMFDTVYHYAGKPGLEQKLRDTYAQWKHKDDSAFAKDRPGEHDHMRFFIESYARQATGAWYQFHIKFDPARYLHEIKVPFFAMNGDKDIMVPAHPNLDNIREMLNEGGNYQVKTVLVPSMNHLMLHCDTCTNAELTKLHGDFDLAAWRSLKEWLVTHIL</sequence>
<dbReference type="Proteomes" id="UP000220133">
    <property type="component" value="Chromosome"/>
</dbReference>
<keyword evidence="1" id="KW-0732">Signal</keyword>